<dbReference type="InterPro" id="IPR036397">
    <property type="entry name" value="RNaseH_sf"/>
</dbReference>
<dbReference type="GO" id="GO:0003676">
    <property type="term" value="F:nucleic acid binding"/>
    <property type="evidence" value="ECO:0007669"/>
    <property type="project" value="InterPro"/>
</dbReference>
<evidence type="ECO:0000313" key="4">
    <source>
        <dbReference type="Proteomes" id="UP000030763"/>
    </source>
</evidence>
<dbReference type="Proteomes" id="UP000030763">
    <property type="component" value="Unassembled WGS sequence"/>
</dbReference>
<dbReference type="SUPFAM" id="SSF53098">
    <property type="entry name" value="Ribonuclease H-like"/>
    <property type="match status" value="1"/>
</dbReference>
<dbReference type="VEuPathDB" id="ToxoDB:EMWEY_00011760"/>
<gene>
    <name evidence="3" type="ORF">EMWEY_00011760</name>
</gene>
<protein>
    <submittedName>
        <fullName evidence="3">Exonuclease domain-containing protein, putative</fullName>
    </submittedName>
</protein>
<keyword evidence="3" id="KW-0269">Exonuclease</keyword>
<keyword evidence="2" id="KW-0378">Hydrolase</keyword>
<name>U6M5T2_EIMMA</name>
<dbReference type="RefSeq" id="XP_013334472.1">
    <property type="nucleotide sequence ID" value="XM_013479018.1"/>
</dbReference>
<sequence length="208" mass="19956">MFEGLVLQGTQLLAQENTSCTTRAAATAATVAAAAAATAATAAATAAAAMGKNKRKLGLNSVFSAIKKSAGQNSNIDAAEAAAATATATTTAATRTIAAAAGGAAENAPNGCAGGTAATKAAPAAAIAATAHKGAAARAAAAGGAAAAAKFPEAVALDCEMVGCGEDGRISILAQVGLVDEEGRVLINEYVKPQLPVTDLRAHITGKP</sequence>
<evidence type="ECO:0000256" key="2">
    <source>
        <dbReference type="ARBA" id="ARBA00022801"/>
    </source>
</evidence>
<dbReference type="Gene3D" id="3.30.420.10">
    <property type="entry name" value="Ribonuclease H-like superfamily/Ribonuclease H"/>
    <property type="match status" value="1"/>
</dbReference>
<dbReference type="EMBL" id="HG719388">
    <property type="protein sequence ID" value="CDJ57824.1"/>
    <property type="molecule type" value="Genomic_DNA"/>
</dbReference>
<dbReference type="InterPro" id="IPR012337">
    <property type="entry name" value="RNaseH-like_sf"/>
</dbReference>
<evidence type="ECO:0000313" key="3">
    <source>
        <dbReference type="EMBL" id="CDJ57824.1"/>
    </source>
</evidence>
<dbReference type="GeneID" id="25335162"/>
<dbReference type="InterPro" id="IPR047021">
    <property type="entry name" value="REXO1/3/4-like"/>
</dbReference>
<dbReference type="AlphaFoldDB" id="U6M5T2"/>
<dbReference type="GO" id="GO:0005634">
    <property type="term" value="C:nucleus"/>
    <property type="evidence" value="ECO:0007669"/>
    <property type="project" value="TreeGrafter"/>
</dbReference>
<dbReference type="PANTHER" id="PTHR12801">
    <property type="entry name" value="RNA EXONUCLEASE REXO1 / RECO3 FAMILY MEMBER-RELATED"/>
    <property type="match status" value="1"/>
</dbReference>
<dbReference type="PANTHER" id="PTHR12801:SF123">
    <property type="entry name" value="RNA EXONUCLEASE 4"/>
    <property type="match status" value="1"/>
</dbReference>
<proteinExistence type="predicted"/>
<reference evidence="3" key="1">
    <citation type="submission" date="2013-10" db="EMBL/GenBank/DDBJ databases">
        <title>Genomic analysis of the causative agents of coccidiosis in chickens.</title>
        <authorList>
            <person name="Reid A.J."/>
            <person name="Blake D."/>
            <person name="Billington K."/>
            <person name="Browne H."/>
            <person name="Dunn M."/>
            <person name="Hung S."/>
            <person name="Kawahara F."/>
            <person name="Miranda-Saavedra D."/>
            <person name="Mourier T."/>
            <person name="Nagra H."/>
            <person name="Otto T.D."/>
            <person name="Rawlings N."/>
            <person name="Sanchez A."/>
            <person name="Sanders M."/>
            <person name="Subramaniam C."/>
            <person name="Tay Y."/>
            <person name="Dear P."/>
            <person name="Doerig C."/>
            <person name="Gruber A."/>
            <person name="Parkinson J."/>
            <person name="Shirley M."/>
            <person name="Wan K.L."/>
            <person name="Berriman M."/>
            <person name="Tomley F."/>
            <person name="Pain A."/>
        </authorList>
    </citation>
    <scope>NUCLEOTIDE SEQUENCE [LARGE SCALE GENOMIC DNA]</scope>
    <source>
        <strain evidence="3">Weybridge</strain>
    </source>
</reference>
<dbReference type="GO" id="GO:0004527">
    <property type="term" value="F:exonuclease activity"/>
    <property type="evidence" value="ECO:0007669"/>
    <property type="project" value="UniProtKB-KW"/>
</dbReference>
<accession>U6M5T2</accession>
<dbReference type="OrthoDB" id="8191639at2759"/>
<evidence type="ECO:0000256" key="1">
    <source>
        <dbReference type="ARBA" id="ARBA00022722"/>
    </source>
</evidence>
<reference evidence="3" key="2">
    <citation type="submission" date="2013-10" db="EMBL/GenBank/DDBJ databases">
        <authorList>
            <person name="Aslett M."/>
        </authorList>
    </citation>
    <scope>NUCLEOTIDE SEQUENCE [LARGE SCALE GENOMIC DNA]</scope>
    <source>
        <strain evidence="3">Weybridge</strain>
    </source>
</reference>
<organism evidence="3 4">
    <name type="scientific">Eimeria maxima</name>
    <name type="common">Coccidian parasite</name>
    <dbReference type="NCBI Taxonomy" id="5804"/>
    <lineage>
        <taxon>Eukaryota</taxon>
        <taxon>Sar</taxon>
        <taxon>Alveolata</taxon>
        <taxon>Apicomplexa</taxon>
        <taxon>Conoidasida</taxon>
        <taxon>Coccidia</taxon>
        <taxon>Eucoccidiorida</taxon>
        <taxon>Eimeriorina</taxon>
        <taxon>Eimeriidae</taxon>
        <taxon>Eimeria</taxon>
    </lineage>
</organism>
<keyword evidence="4" id="KW-1185">Reference proteome</keyword>
<keyword evidence="1" id="KW-0540">Nuclease</keyword>